<keyword evidence="4" id="KW-1185">Reference proteome</keyword>
<dbReference type="CDD" id="cd07067">
    <property type="entry name" value="HP_PGM_like"/>
    <property type="match status" value="1"/>
</dbReference>
<sequence length="234" mass="25572">MKKPIWMLMVCIVVMLPLQAIHTAPAGDAAPLDDQSIAGELQRGGYLLYMRHGEAAGQDQPGVDFEDCSKQRNLTLLGSVQAGLIGERLRKLQIPVQTPVLASPYCRTRETAELAFGKPNVEVMPHLAQINVLSSDERTNEEERIILKKLAELFEIPVPQGSNLVIVGHTFPAGKGLGEIPFMGTVVIKPNGAGKGYEIIRRIRLDEWTDLFSKQADNNSPDRIGGVIAVSLLL</sequence>
<evidence type="ECO:0000313" key="4">
    <source>
        <dbReference type="Proteomes" id="UP001596047"/>
    </source>
</evidence>
<dbReference type="SUPFAM" id="SSF53254">
    <property type="entry name" value="Phosphoglycerate mutase-like"/>
    <property type="match status" value="1"/>
</dbReference>
<protein>
    <submittedName>
        <fullName evidence="3">Histidine phosphatase family protein</fullName>
    </submittedName>
</protein>
<feature type="chain" id="PRO_5046989824" evidence="2">
    <location>
        <begin position="27"/>
        <end position="234"/>
    </location>
</feature>
<dbReference type="PANTHER" id="PTHR20935">
    <property type="entry name" value="PHOSPHOGLYCERATE MUTASE-RELATED"/>
    <property type="match status" value="1"/>
</dbReference>
<evidence type="ECO:0000313" key="3">
    <source>
        <dbReference type="EMBL" id="MFC5649074.1"/>
    </source>
</evidence>
<keyword evidence="1" id="KW-0378">Hydrolase</keyword>
<evidence type="ECO:0000256" key="1">
    <source>
        <dbReference type="ARBA" id="ARBA00022801"/>
    </source>
</evidence>
<dbReference type="Pfam" id="PF00300">
    <property type="entry name" value="His_Phos_1"/>
    <property type="match status" value="1"/>
</dbReference>
<dbReference type="Proteomes" id="UP001596047">
    <property type="component" value="Unassembled WGS sequence"/>
</dbReference>
<dbReference type="InterPro" id="IPR029033">
    <property type="entry name" value="His_PPase_superfam"/>
</dbReference>
<accession>A0ABW0VWD6</accession>
<comment type="caution">
    <text evidence="3">The sequence shown here is derived from an EMBL/GenBank/DDBJ whole genome shotgun (WGS) entry which is preliminary data.</text>
</comment>
<dbReference type="Gene3D" id="3.40.50.1240">
    <property type="entry name" value="Phosphoglycerate mutase-like"/>
    <property type="match status" value="1"/>
</dbReference>
<dbReference type="EMBL" id="JBHSOW010000028">
    <property type="protein sequence ID" value="MFC5649074.1"/>
    <property type="molecule type" value="Genomic_DNA"/>
</dbReference>
<gene>
    <name evidence="3" type="ORF">ACFPYJ_08005</name>
</gene>
<feature type="signal peptide" evidence="2">
    <location>
        <begin position="1"/>
        <end position="26"/>
    </location>
</feature>
<name>A0ABW0VWD6_9BACL</name>
<proteinExistence type="predicted"/>
<dbReference type="InterPro" id="IPR051021">
    <property type="entry name" value="Mito_Ser/Thr_phosphatase"/>
</dbReference>
<dbReference type="PANTHER" id="PTHR20935:SF1">
    <property type="entry name" value="SLL1549 PROTEIN"/>
    <property type="match status" value="1"/>
</dbReference>
<dbReference type="RefSeq" id="WP_379187562.1">
    <property type="nucleotide sequence ID" value="NZ_JBHSOW010000028.1"/>
</dbReference>
<keyword evidence="2" id="KW-0732">Signal</keyword>
<dbReference type="InterPro" id="IPR013078">
    <property type="entry name" value="His_Pase_superF_clade-1"/>
</dbReference>
<organism evidence="3 4">
    <name type="scientific">Paenibacillus solisilvae</name>
    <dbReference type="NCBI Taxonomy" id="2486751"/>
    <lineage>
        <taxon>Bacteria</taxon>
        <taxon>Bacillati</taxon>
        <taxon>Bacillota</taxon>
        <taxon>Bacilli</taxon>
        <taxon>Bacillales</taxon>
        <taxon>Paenibacillaceae</taxon>
        <taxon>Paenibacillus</taxon>
    </lineage>
</organism>
<evidence type="ECO:0000256" key="2">
    <source>
        <dbReference type="SAM" id="SignalP"/>
    </source>
</evidence>
<reference evidence="4" key="1">
    <citation type="journal article" date="2019" name="Int. J. Syst. Evol. Microbiol.">
        <title>The Global Catalogue of Microorganisms (GCM) 10K type strain sequencing project: providing services to taxonomists for standard genome sequencing and annotation.</title>
        <authorList>
            <consortium name="The Broad Institute Genomics Platform"/>
            <consortium name="The Broad Institute Genome Sequencing Center for Infectious Disease"/>
            <person name="Wu L."/>
            <person name="Ma J."/>
        </authorList>
    </citation>
    <scope>NUCLEOTIDE SEQUENCE [LARGE SCALE GENOMIC DNA]</scope>
    <source>
        <strain evidence="4">CGMCC 1.3240</strain>
    </source>
</reference>